<evidence type="ECO:0000256" key="15">
    <source>
        <dbReference type="ARBA" id="ARBA00022902"/>
    </source>
</evidence>
<comment type="subcellular location">
    <subcellularLocation>
        <location evidence="1">Cell membrane</location>
        <topology evidence="1">Single-pass type I membrane protein</topology>
    </subcellularLocation>
    <subcellularLocation>
        <location evidence="4">Cell projection</location>
        <location evidence="4">Dendritic spine</location>
    </subcellularLocation>
    <subcellularLocation>
        <location evidence="5">Cell projection</location>
        <location evidence="5">Growth cone</location>
    </subcellularLocation>
    <subcellularLocation>
        <location evidence="3">Cytoplasm</location>
    </subcellularLocation>
    <subcellularLocation>
        <location evidence="2">Perikaryon</location>
    </subcellularLocation>
</comment>
<dbReference type="PROSITE" id="PS50050">
    <property type="entry name" value="TNFR_NGFR_2"/>
    <property type="match status" value="3"/>
</dbReference>
<evidence type="ECO:0000256" key="25">
    <source>
        <dbReference type="ARBA" id="ARBA00076891"/>
    </source>
</evidence>
<feature type="region of interest" description="Disordered" evidence="30">
    <location>
        <begin position="172"/>
        <end position="252"/>
    </location>
</feature>
<keyword evidence="17" id="KW-0770">Synapse</keyword>
<feature type="disulfide bond" evidence="29">
    <location>
        <begin position="127"/>
        <end position="140"/>
    </location>
</feature>
<dbReference type="PROSITE" id="PS00652">
    <property type="entry name" value="TNFR_NGFR_1"/>
    <property type="match status" value="1"/>
</dbReference>
<dbReference type="GO" id="GO:0005886">
    <property type="term" value="C:plasma membrane"/>
    <property type="evidence" value="ECO:0007669"/>
    <property type="project" value="UniProtKB-SubCell"/>
</dbReference>
<dbReference type="GO" id="GO:0048406">
    <property type="term" value="F:nerve growth factor binding"/>
    <property type="evidence" value="ECO:0007669"/>
    <property type="project" value="TreeGrafter"/>
</dbReference>
<dbReference type="SMART" id="SM00005">
    <property type="entry name" value="DEATH"/>
    <property type="match status" value="1"/>
</dbReference>
<keyword evidence="11" id="KW-0053">Apoptosis</keyword>
<keyword evidence="15" id="KW-0524">Neurogenesis</keyword>
<dbReference type="GO" id="GO:0030154">
    <property type="term" value="P:cell differentiation"/>
    <property type="evidence" value="ECO:0007669"/>
    <property type="project" value="UniProtKB-KW"/>
</dbReference>
<dbReference type="GO" id="GO:0048511">
    <property type="term" value="P:rhythmic process"/>
    <property type="evidence" value="ECO:0007669"/>
    <property type="project" value="UniProtKB-KW"/>
</dbReference>
<keyword evidence="13" id="KW-0677">Repeat</keyword>
<dbReference type="PRINTS" id="PR01966">
    <property type="entry name" value="TNFACTORR16"/>
</dbReference>
<dbReference type="InterPro" id="IPR034046">
    <property type="entry name" value="TNFRSF16_N"/>
</dbReference>
<organism>
    <name type="scientific">Macaca fascicularis</name>
    <name type="common">Crab-eating macaque</name>
    <name type="synonym">Cynomolgus monkey</name>
    <dbReference type="NCBI Taxonomy" id="9541"/>
    <lineage>
        <taxon>Eukaryota</taxon>
        <taxon>Metazoa</taxon>
        <taxon>Chordata</taxon>
        <taxon>Craniata</taxon>
        <taxon>Vertebrata</taxon>
        <taxon>Euteleostomi</taxon>
        <taxon>Mammalia</taxon>
        <taxon>Eutheria</taxon>
        <taxon>Euarchontoglires</taxon>
        <taxon>Primates</taxon>
        <taxon>Haplorrhini</taxon>
        <taxon>Catarrhini</taxon>
        <taxon>Cercopithecidae</taxon>
        <taxon>Cercopithecinae</taxon>
        <taxon>Macaca</taxon>
    </lineage>
</organism>
<keyword evidence="23" id="KW-0966">Cell projection</keyword>
<feature type="domain" description="Death" evidence="32">
    <location>
        <begin position="376"/>
        <end position="461"/>
    </location>
</feature>
<feature type="transmembrane region" description="Helical" evidence="31">
    <location>
        <begin position="284"/>
        <end position="304"/>
    </location>
</feature>
<accession>G7PU89</accession>
<comment type="caution">
    <text evidence="29">Lacks conserved residue(s) required for the propagation of feature annotation.</text>
</comment>
<evidence type="ECO:0000256" key="24">
    <source>
        <dbReference type="ARBA" id="ARBA00072356"/>
    </source>
</evidence>
<evidence type="ECO:0000256" key="4">
    <source>
        <dbReference type="ARBA" id="ARBA00004552"/>
    </source>
</evidence>
<dbReference type="AlphaFoldDB" id="G7PU89"/>
<evidence type="ECO:0000256" key="17">
    <source>
        <dbReference type="ARBA" id="ARBA00023018"/>
    </source>
</evidence>
<evidence type="ECO:0000256" key="12">
    <source>
        <dbReference type="ARBA" id="ARBA00022729"/>
    </source>
</evidence>
<dbReference type="Proteomes" id="UP000009130">
    <property type="component" value="Chromosome 16"/>
</dbReference>
<keyword evidence="19 31" id="KW-0472">Membrane</keyword>
<dbReference type="GO" id="GO:0009986">
    <property type="term" value="C:cell surface"/>
    <property type="evidence" value="ECO:0007669"/>
    <property type="project" value="TreeGrafter"/>
</dbReference>
<evidence type="ECO:0000256" key="31">
    <source>
        <dbReference type="SAM" id="Phobius"/>
    </source>
</evidence>
<dbReference type="GO" id="GO:0030426">
    <property type="term" value="C:growth cone"/>
    <property type="evidence" value="ECO:0007669"/>
    <property type="project" value="UniProtKB-SubCell"/>
</dbReference>
<feature type="disulfide bond" evidence="29">
    <location>
        <begin position="88"/>
        <end position="106"/>
    </location>
</feature>
<evidence type="ECO:0000256" key="11">
    <source>
        <dbReference type="ARBA" id="ARBA00022703"/>
    </source>
</evidence>
<evidence type="ECO:0000256" key="22">
    <source>
        <dbReference type="ARBA" id="ARBA00023180"/>
    </source>
</evidence>
<dbReference type="PANTHER" id="PTHR46605:SF3">
    <property type="entry name" value="TUMOR NECROSIS FACTOR RECEPTOR SUPERFAMILY MEMBER 16"/>
    <property type="match status" value="1"/>
</dbReference>
<dbReference type="InterPro" id="IPR011029">
    <property type="entry name" value="DEATH-like_dom_sf"/>
</dbReference>
<dbReference type="InterPro" id="IPR052302">
    <property type="entry name" value="Neurotrophin_rcpt-DD"/>
</dbReference>
<dbReference type="Gene3D" id="6.10.250.1780">
    <property type="match status" value="1"/>
</dbReference>
<feature type="compositionally biased region" description="Polar residues" evidence="30">
    <location>
        <begin position="312"/>
        <end position="323"/>
    </location>
</feature>
<keyword evidence="6" id="KW-0217">Developmental protein</keyword>
<dbReference type="FunFam" id="2.10.50.10:FF:000027">
    <property type="entry name" value="tumor necrosis factor receptor superfamily member 16"/>
    <property type="match status" value="1"/>
</dbReference>
<evidence type="ECO:0000256" key="20">
    <source>
        <dbReference type="ARBA" id="ARBA00023157"/>
    </source>
</evidence>
<feature type="domain" description="TNFR-Cys" evidence="33">
    <location>
        <begin position="107"/>
        <end position="148"/>
    </location>
</feature>
<dbReference type="GO" id="GO:0043226">
    <property type="term" value="C:organelle"/>
    <property type="evidence" value="ECO:0007669"/>
    <property type="project" value="UniProtKB-ARBA"/>
</dbReference>
<evidence type="ECO:0000256" key="27">
    <source>
        <dbReference type="ARBA" id="ARBA00082302"/>
    </source>
</evidence>
<feature type="repeat" description="TNFR-Cys" evidence="29">
    <location>
        <begin position="30"/>
        <end position="63"/>
    </location>
</feature>
<feature type="domain" description="TNFR-Cys" evidence="33">
    <location>
        <begin position="30"/>
        <end position="63"/>
    </location>
</feature>
<evidence type="ECO:0000256" key="18">
    <source>
        <dbReference type="ARBA" id="ARBA00023108"/>
    </source>
</evidence>
<feature type="region of interest" description="Disordered" evidence="30">
    <location>
        <begin position="312"/>
        <end position="370"/>
    </location>
</feature>
<evidence type="ECO:0000256" key="29">
    <source>
        <dbReference type="PROSITE-ProRule" id="PRU00206"/>
    </source>
</evidence>
<feature type="compositionally biased region" description="Basic and acidic residues" evidence="30">
    <location>
        <begin position="202"/>
        <end position="212"/>
    </location>
</feature>
<evidence type="ECO:0000259" key="33">
    <source>
        <dbReference type="PROSITE" id="PS50050"/>
    </source>
</evidence>
<dbReference type="Pfam" id="PF18422">
    <property type="entry name" value="TNFR_16_TM"/>
    <property type="match status" value="1"/>
</dbReference>
<dbReference type="SMART" id="SM00208">
    <property type="entry name" value="TNFR"/>
    <property type="match status" value="3"/>
</dbReference>
<feature type="domain" description="TNFR-Cys" evidence="33">
    <location>
        <begin position="65"/>
        <end position="106"/>
    </location>
</feature>
<feature type="compositionally biased region" description="Polar residues" evidence="30">
    <location>
        <begin position="229"/>
        <end position="246"/>
    </location>
</feature>
<dbReference type="GO" id="GO:0007399">
    <property type="term" value="P:nervous system development"/>
    <property type="evidence" value="ECO:0007669"/>
    <property type="project" value="UniProtKB-KW"/>
</dbReference>
<feature type="disulfide bond" evidence="29">
    <location>
        <begin position="85"/>
        <end position="98"/>
    </location>
</feature>
<dbReference type="PANTHER" id="PTHR46605">
    <property type="entry name" value="TUMOR NECROSIS FACTOR RECEPTOR"/>
    <property type="match status" value="1"/>
</dbReference>
<feature type="compositionally biased region" description="Polar residues" evidence="30">
    <location>
        <begin position="337"/>
        <end position="358"/>
    </location>
</feature>
<dbReference type="CDD" id="cd08311">
    <property type="entry name" value="Death_p75NR"/>
    <property type="match status" value="1"/>
</dbReference>
<evidence type="ECO:0000256" key="2">
    <source>
        <dbReference type="ARBA" id="ARBA00004484"/>
    </source>
</evidence>
<feature type="repeat" description="TNFR-Cys" evidence="29">
    <location>
        <begin position="107"/>
        <end position="148"/>
    </location>
</feature>
<keyword evidence="14" id="KW-0221">Differentiation</keyword>
<name>G7PU89_MACFA</name>
<reference evidence="34" key="1">
    <citation type="journal article" date="2011" name="Nat. Biotechnol.">
        <title>Genome sequencing and comparison of two nonhuman primate animal models, the cynomolgus and Chinese rhesus macaques.</title>
        <authorList>
            <person name="Yan G."/>
            <person name="Zhang G."/>
            <person name="Fang X."/>
            <person name="Zhang Y."/>
            <person name="Li C."/>
            <person name="Ling F."/>
            <person name="Cooper D.N."/>
            <person name="Li Q."/>
            <person name="Li Y."/>
            <person name="van Gool A.J."/>
            <person name="Du H."/>
            <person name="Chen J."/>
            <person name="Chen R."/>
            <person name="Zhang P."/>
            <person name="Huang Z."/>
            <person name="Thompson J.R."/>
            <person name="Meng Y."/>
            <person name="Bai Y."/>
            <person name="Wang J."/>
            <person name="Zhuo M."/>
            <person name="Wang T."/>
            <person name="Huang Y."/>
            <person name="Wei L."/>
            <person name="Li J."/>
            <person name="Wang Z."/>
            <person name="Hu H."/>
            <person name="Yang P."/>
            <person name="Le L."/>
            <person name="Stenson P.D."/>
            <person name="Li B."/>
            <person name="Liu X."/>
            <person name="Ball E.V."/>
            <person name="An N."/>
            <person name="Huang Q."/>
            <person name="Zhang Y."/>
            <person name="Fan W."/>
            <person name="Zhang X."/>
            <person name="Li Y."/>
            <person name="Wang W."/>
            <person name="Katze M.G."/>
            <person name="Su B."/>
            <person name="Nielsen R."/>
            <person name="Yang H."/>
            <person name="Wang J."/>
            <person name="Wang X."/>
            <person name="Wang J."/>
        </authorList>
    </citation>
    <scope>NUCLEOTIDE SEQUENCE [LARGE SCALE GENOMIC DNA]</scope>
    <source>
        <strain evidence="34">CE-4</strain>
    </source>
</reference>
<evidence type="ECO:0000256" key="21">
    <source>
        <dbReference type="ARBA" id="ARBA00023170"/>
    </source>
</evidence>
<proteinExistence type="predicted"/>
<evidence type="ECO:0000313" key="34">
    <source>
        <dbReference type="EMBL" id="EHH57938.1"/>
    </source>
</evidence>
<evidence type="ECO:0000256" key="3">
    <source>
        <dbReference type="ARBA" id="ARBA00004496"/>
    </source>
</evidence>
<dbReference type="InterPro" id="IPR001368">
    <property type="entry name" value="TNFR/NGFR_Cys_rich_reg"/>
</dbReference>
<feature type="disulfide bond" evidence="29">
    <location>
        <begin position="43"/>
        <end position="56"/>
    </location>
</feature>
<dbReference type="InterPro" id="IPR022325">
    <property type="entry name" value="TNFR_16"/>
</dbReference>
<feature type="disulfide bond" evidence="29">
    <location>
        <begin position="130"/>
        <end position="148"/>
    </location>
</feature>
<dbReference type="FunFam" id="2.10.50.10:FF:000013">
    <property type="entry name" value="Tumor necrosis factor receptor superfamily member 16"/>
    <property type="match status" value="1"/>
</dbReference>
<dbReference type="SUPFAM" id="SSF47986">
    <property type="entry name" value="DEATH domain"/>
    <property type="match status" value="1"/>
</dbReference>
<sequence length="467" mass="49181">MGEGGGLVAENQTRAGQGCWLVSLGGAKEACPTGLYTHGGECCKACNLGEGVAQPCGANQTVCEPCLDSVTFSDVVSATEPCKPCTECVGLQSMSAPCVEADDAVCRCAYGYYQDNQDETTGRCEACRVCEAGSGLVFSCQDKQNTVCEECPDGTYSDEANHVAFTLSRQYSTSFSRPAPPTTADVISGGLTPGMVLGGSDKAPETQKEESRNQSGQSWGQEIPGRWITRSTPPEGSDSTATSTQEPEAPPEQDLIASTVADVVTTVMGSSQPVVTRGTTDNLIPVYCSILAAVVVGLVAYIAFKRWNSCKQNKQGANSRPVNQTPPPEGEKLHSDSGISVDSQSLHDQQSHTQTASGQALKGDGGLYSSLPPAKREEVEKLLNGSAGDTWRHLAGELGYQPEHIDSFTHEACPVRALLTAPFLPLLASWATQDSATLDALLAALRRIQRADLVESLCSESTATSPV</sequence>
<dbReference type="EMBL" id="CM001291">
    <property type="protein sequence ID" value="EHH57938.1"/>
    <property type="molecule type" value="Genomic_DNA"/>
</dbReference>
<evidence type="ECO:0000256" key="28">
    <source>
        <dbReference type="ARBA" id="ARBA00082477"/>
    </source>
</evidence>
<evidence type="ECO:0000256" key="1">
    <source>
        <dbReference type="ARBA" id="ARBA00004251"/>
    </source>
</evidence>
<feature type="repeat" description="TNFR-Cys" evidence="29">
    <location>
        <begin position="65"/>
        <end position="106"/>
    </location>
</feature>
<dbReference type="GO" id="GO:0015026">
    <property type="term" value="F:coreceptor activity"/>
    <property type="evidence" value="ECO:0007669"/>
    <property type="project" value="TreeGrafter"/>
</dbReference>
<dbReference type="Gene3D" id="2.10.50.10">
    <property type="entry name" value="Tumor Necrosis Factor Receptor, subunit A, domain 2"/>
    <property type="match status" value="3"/>
</dbReference>
<evidence type="ECO:0000256" key="14">
    <source>
        <dbReference type="ARBA" id="ARBA00022782"/>
    </source>
</evidence>
<dbReference type="GO" id="GO:0043065">
    <property type="term" value="P:positive regulation of apoptotic process"/>
    <property type="evidence" value="ECO:0007669"/>
    <property type="project" value="UniProtKB-ARBA"/>
</dbReference>
<evidence type="ECO:0000256" key="26">
    <source>
        <dbReference type="ARBA" id="ARBA00077976"/>
    </source>
</evidence>
<gene>
    <name evidence="34" type="ORF">EGM_07688</name>
</gene>
<evidence type="ECO:0000256" key="7">
    <source>
        <dbReference type="ARBA" id="ARBA00022475"/>
    </source>
</evidence>
<keyword evidence="12" id="KW-0732">Signal</keyword>
<dbReference type="GO" id="GO:0006915">
    <property type="term" value="P:apoptotic process"/>
    <property type="evidence" value="ECO:0007669"/>
    <property type="project" value="UniProtKB-KW"/>
</dbReference>
<dbReference type="CDD" id="cd13416">
    <property type="entry name" value="TNFRSF16"/>
    <property type="match status" value="1"/>
</dbReference>
<keyword evidence="9" id="KW-0597">Phosphoprotein</keyword>
<dbReference type="Pfam" id="PF00531">
    <property type="entry name" value="Death"/>
    <property type="match status" value="1"/>
</dbReference>
<evidence type="ECO:0000256" key="5">
    <source>
        <dbReference type="ARBA" id="ARBA00004624"/>
    </source>
</evidence>
<evidence type="ECO:0000256" key="13">
    <source>
        <dbReference type="ARBA" id="ARBA00022737"/>
    </source>
</evidence>
<dbReference type="PROSITE" id="PS50017">
    <property type="entry name" value="DEATH_DOMAIN"/>
    <property type="match status" value="1"/>
</dbReference>
<dbReference type="SUPFAM" id="SSF57586">
    <property type="entry name" value="TNF receptor-like"/>
    <property type="match status" value="3"/>
</dbReference>
<dbReference type="Gene3D" id="1.10.533.10">
    <property type="entry name" value="Death Domain, Fas"/>
    <property type="match status" value="1"/>
</dbReference>
<keyword evidence="7" id="KW-1003">Cell membrane</keyword>
<dbReference type="GO" id="GO:0043204">
    <property type="term" value="C:perikaryon"/>
    <property type="evidence" value="ECO:0007669"/>
    <property type="project" value="UniProtKB-SubCell"/>
</dbReference>
<keyword evidence="18" id="KW-0090">Biological rhythms</keyword>
<dbReference type="GO" id="GO:0005737">
    <property type="term" value="C:cytoplasm"/>
    <property type="evidence" value="ECO:0007669"/>
    <property type="project" value="UniProtKB-SubCell"/>
</dbReference>
<evidence type="ECO:0000259" key="32">
    <source>
        <dbReference type="PROSITE" id="PS50017"/>
    </source>
</evidence>
<keyword evidence="20 29" id="KW-1015">Disulfide bond</keyword>
<dbReference type="GO" id="GO:0007266">
    <property type="term" value="P:Rho protein signal transduction"/>
    <property type="evidence" value="ECO:0007669"/>
    <property type="project" value="TreeGrafter"/>
</dbReference>
<dbReference type="Pfam" id="PF00020">
    <property type="entry name" value="TNFR_c6"/>
    <property type="match status" value="2"/>
</dbReference>
<dbReference type="InterPro" id="IPR041448">
    <property type="entry name" value="TNFR16_TM"/>
</dbReference>
<dbReference type="GO" id="GO:0043197">
    <property type="term" value="C:dendritic spine"/>
    <property type="evidence" value="ECO:0007669"/>
    <property type="project" value="UniProtKB-SubCell"/>
</dbReference>
<dbReference type="FunFam" id="2.10.50.10:FF:000012">
    <property type="entry name" value="tumor necrosis factor receptor superfamily member 16"/>
    <property type="match status" value="1"/>
</dbReference>
<keyword evidence="16 31" id="KW-1133">Transmembrane helix</keyword>
<dbReference type="FunFam" id="1.10.533.10:FF:000034">
    <property type="entry name" value="tumor necrosis factor receptor superfamily member 16"/>
    <property type="match status" value="1"/>
</dbReference>
<evidence type="ECO:0000256" key="30">
    <source>
        <dbReference type="SAM" id="MobiDB-lite"/>
    </source>
</evidence>
<dbReference type="InterPro" id="IPR000488">
    <property type="entry name" value="Death_dom"/>
</dbReference>
<evidence type="ECO:0000256" key="9">
    <source>
        <dbReference type="ARBA" id="ARBA00022553"/>
    </source>
</evidence>
<keyword evidence="8" id="KW-0963">Cytoplasm</keyword>
<evidence type="ECO:0000256" key="16">
    <source>
        <dbReference type="ARBA" id="ARBA00022989"/>
    </source>
</evidence>
<keyword evidence="22" id="KW-0325">Glycoprotein</keyword>
<evidence type="ECO:0000256" key="6">
    <source>
        <dbReference type="ARBA" id="ARBA00022473"/>
    </source>
</evidence>
<evidence type="ECO:0000256" key="19">
    <source>
        <dbReference type="ARBA" id="ARBA00023136"/>
    </source>
</evidence>
<evidence type="ECO:0000256" key="8">
    <source>
        <dbReference type="ARBA" id="ARBA00022490"/>
    </source>
</evidence>
<evidence type="ECO:0000256" key="23">
    <source>
        <dbReference type="ARBA" id="ARBA00023273"/>
    </source>
</evidence>
<dbReference type="GO" id="GO:0005035">
    <property type="term" value="F:death receptor activity"/>
    <property type="evidence" value="ECO:0007669"/>
    <property type="project" value="TreeGrafter"/>
</dbReference>
<keyword evidence="10 31" id="KW-0812">Transmembrane</keyword>
<dbReference type="GO" id="GO:0042127">
    <property type="term" value="P:regulation of cell population proliferation"/>
    <property type="evidence" value="ECO:0007669"/>
    <property type="project" value="UniProtKB-ARBA"/>
</dbReference>
<evidence type="ECO:0000256" key="10">
    <source>
        <dbReference type="ARBA" id="ARBA00022692"/>
    </source>
</evidence>
<protein>
    <recommendedName>
        <fullName evidence="24">Tumor necrosis factor receptor superfamily member 16</fullName>
    </recommendedName>
    <alternativeName>
        <fullName evidence="27">Low affinity neurotrophin receptor p75NTR</fullName>
    </alternativeName>
    <alternativeName>
        <fullName evidence="25">Low-affinity nerve growth factor receptor</fullName>
    </alternativeName>
    <alternativeName>
        <fullName evidence="26">Low-affinity nerve growth factor receptor p75NGFR</fullName>
    </alternativeName>
    <alternativeName>
        <fullName evidence="28">Low-affinity nerve growth factor receptor p75NGR</fullName>
    </alternativeName>
</protein>
<keyword evidence="21" id="KW-0675">Receptor</keyword>